<feature type="DNA-binding region" description="H-T-H motif" evidence="4">
    <location>
        <begin position="56"/>
        <end position="75"/>
    </location>
</feature>
<evidence type="ECO:0000256" key="1">
    <source>
        <dbReference type="ARBA" id="ARBA00023015"/>
    </source>
</evidence>
<dbReference type="EMBL" id="RHJS01000002">
    <property type="protein sequence ID" value="RRK30908.1"/>
    <property type="molecule type" value="Genomic_DNA"/>
</dbReference>
<reference evidence="6" key="1">
    <citation type="submission" date="2018-10" db="EMBL/GenBank/DDBJ databases">
        <title>Schaedlerella arabinophila gen. nov. sp. nov., isolated from the mouse intestinal tract and comparative analysis with the genome of the closely related altered Schaedler flora strain ASF502.</title>
        <authorList>
            <person name="Miyake S."/>
            <person name="Soh M."/>
            <person name="Seedorf H."/>
        </authorList>
    </citation>
    <scope>NUCLEOTIDE SEQUENCE [LARGE SCALE GENOMIC DNA]</scope>
    <source>
        <strain evidence="6">DSM 106076</strain>
    </source>
</reference>
<keyword evidence="7" id="KW-1185">Reference proteome</keyword>
<dbReference type="PRINTS" id="PR00455">
    <property type="entry name" value="HTHTETR"/>
</dbReference>
<dbReference type="Gene3D" id="1.10.357.10">
    <property type="entry name" value="Tetracycline Repressor, domain 2"/>
    <property type="match status" value="1"/>
</dbReference>
<proteinExistence type="predicted"/>
<dbReference type="AlphaFoldDB" id="A0A3R8KVV2"/>
<dbReference type="GO" id="GO:0003700">
    <property type="term" value="F:DNA-binding transcription factor activity"/>
    <property type="evidence" value="ECO:0007669"/>
    <property type="project" value="TreeGrafter"/>
</dbReference>
<dbReference type="PROSITE" id="PS50977">
    <property type="entry name" value="HTH_TETR_2"/>
    <property type="match status" value="1"/>
</dbReference>
<dbReference type="PANTHER" id="PTHR30055:SF234">
    <property type="entry name" value="HTH-TYPE TRANSCRIPTIONAL REGULATOR BETI"/>
    <property type="match status" value="1"/>
</dbReference>
<feature type="domain" description="HTH tetR-type" evidence="5">
    <location>
        <begin position="33"/>
        <end position="93"/>
    </location>
</feature>
<dbReference type="Proteomes" id="UP000274920">
    <property type="component" value="Unassembled WGS sequence"/>
</dbReference>
<evidence type="ECO:0000313" key="7">
    <source>
        <dbReference type="Proteomes" id="UP000274920"/>
    </source>
</evidence>
<comment type="caution">
    <text evidence="6">The sequence shown here is derived from an EMBL/GenBank/DDBJ whole genome shotgun (WGS) entry which is preliminary data.</text>
</comment>
<keyword evidence="2 4" id="KW-0238">DNA-binding</keyword>
<evidence type="ECO:0000256" key="2">
    <source>
        <dbReference type="ARBA" id="ARBA00023125"/>
    </source>
</evidence>
<evidence type="ECO:0000259" key="5">
    <source>
        <dbReference type="PROSITE" id="PS50977"/>
    </source>
</evidence>
<name>A0A3R8KVV2_9FIRM</name>
<dbReference type="Pfam" id="PF00440">
    <property type="entry name" value="TetR_N"/>
    <property type="match status" value="1"/>
</dbReference>
<evidence type="ECO:0000256" key="4">
    <source>
        <dbReference type="PROSITE-ProRule" id="PRU00335"/>
    </source>
</evidence>
<protein>
    <submittedName>
        <fullName evidence="6">TetR/AcrR family transcriptional regulator</fullName>
    </submittedName>
</protein>
<dbReference type="GO" id="GO:0000976">
    <property type="term" value="F:transcription cis-regulatory region binding"/>
    <property type="evidence" value="ECO:0007669"/>
    <property type="project" value="TreeGrafter"/>
</dbReference>
<gene>
    <name evidence="6" type="ORF">EBB54_05600</name>
</gene>
<dbReference type="InterPro" id="IPR050109">
    <property type="entry name" value="HTH-type_TetR-like_transc_reg"/>
</dbReference>
<dbReference type="InterPro" id="IPR001647">
    <property type="entry name" value="HTH_TetR"/>
</dbReference>
<dbReference type="InterPro" id="IPR009057">
    <property type="entry name" value="Homeodomain-like_sf"/>
</dbReference>
<organism evidence="6 7">
    <name type="scientific">Schaedlerella arabinosiphila</name>
    <dbReference type="NCBI Taxonomy" id="2044587"/>
    <lineage>
        <taxon>Bacteria</taxon>
        <taxon>Bacillati</taxon>
        <taxon>Bacillota</taxon>
        <taxon>Clostridia</taxon>
        <taxon>Lachnospirales</taxon>
        <taxon>Lachnospiraceae</taxon>
        <taxon>Schaedlerella</taxon>
    </lineage>
</organism>
<keyword evidence="3" id="KW-0804">Transcription</keyword>
<sequence>MRDSTVFLAKNPKNQYNCYNIDEGVQNMKHSEESTYERILAAAAKLFAKEGYAGTTTRQIVAEANASLASLQLHFKSKENLYYAVVEKTTKFFYTANASILDEINETDKRGLLDKETAWNLLVQLTAKMVEWAFCDEYRYEILLIQRELQNPSEVFEQLPDSLYDMFYYYEKLLKMLVDVKNDFEIKSVCFSVVMTLFDHSNYPRVLGRVLGCDVELPENKERVKVYVKNFMLSAIRTNLDRWNK</sequence>
<keyword evidence="1" id="KW-0805">Transcription regulation</keyword>
<evidence type="ECO:0000313" key="6">
    <source>
        <dbReference type="EMBL" id="RRK30908.1"/>
    </source>
</evidence>
<dbReference type="PANTHER" id="PTHR30055">
    <property type="entry name" value="HTH-TYPE TRANSCRIPTIONAL REGULATOR RUTR"/>
    <property type="match status" value="1"/>
</dbReference>
<accession>A0A3R8KVV2</accession>
<evidence type="ECO:0000256" key="3">
    <source>
        <dbReference type="ARBA" id="ARBA00023163"/>
    </source>
</evidence>
<dbReference type="SUPFAM" id="SSF46689">
    <property type="entry name" value="Homeodomain-like"/>
    <property type="match status" value="1"/>
</dbReference>